<comment type="caution">
    <text evidence="1">The sequence shown here is derived from an EMBL/GenBank/DDBJ whole genome shotgun (WGS) entry which is preliminary data.</text>
</comment>
<protein>
    <submittedName>
        <fullName evidence="1">Uncharacterized protein</fullName>
    </submittedName>
</protein>
<reference evidence="1" key="1">
    <citation type="submission" date="2022-11" db="EMBL/GenBank/DDBJ databases">
        <authorList>
            <person name="Petersen C."/>
        </authorList>
    </citation>
    <scope>NUCLEOTIDE SEQUENCE</scope>
    <source>
        <strain evidence="1">IBT 16849</strain>
    </source>
</reference>
<dbReference type="OrthoDB" id="674604at2759"/>
<keyword evidence="2" id="KW-1185">Reference proteome</keyword>
<evidence type="ECO:0000313" key="1">
    <source>
        <dbReference type="EMBL" id="KAJ5198840.1"/>
    </source>
</evidence>
<dbReference type="AlphaFoldDB" id="A0A9W9JQ12"/>
<proteinExistence type="predicted"/>
<sequence length="147" mass="17177">MRWPLKRTELEKVMGDLERYKSFFALSLQADQTPLISLTKTSILENCQLHVGLSLTRTSINIKMNASPVPESSFFAILQNGQCRHMGNQYYGYMAWQEQGSQQSLDPWQSPSNKTNYWERAFFLREVKWIEGMPLSISYYVEDNDIH</sequence>
<accession>A0A9W9JQ12</accession>
<organism evidence="1 2">
    <name type="scientific">Penicillium cf. griseofulvum</name>
    <dbReference type="NCBI Taxonomy" id="2972120"/>
    <lineage>
        <taxon>Eukaryota</taxon>
        <taxon>Fungi</taxon>
        <taxon>Dikarya</taxon>
        <taxon>Ascomycota</taxon>
        <taxon>Pezizomycotina</taxon>
        <taxon>Eurotiomycetes</taxon>
        <taxon>Eurotiomycetidae</taxon>
        <taxon>Eurotiales</taxon>
        <taxon>Aspergillaceae</taxon>
        <taxon>Penicillium</taxon>
    </lineage>
</organism>
<name>A0A9W9JQ12_9EURO</name>
<reference evidence="1" key="2">
    <citation type="journal article" date="2023" name="IMA Fungus">
        <title>Comparative genomic study of the Penicillium genus elucidates a diverse pangenome and 15 lateral gene transfer events.</title>
        <authorList>
            <person name="Petersen C."/>
            <person name="Sorensen T."/>
            <person name="Nielsen M.R."/>
            <person name="Sondergaard T.E."/>
            <person name="Sorensen J.L."/>
            <person name="Fitzpatrick D.A."/>
            <person name="Frisvad J.C."/>
            <person name="Nielsen K.L."/>
        </authorList>
    </citation>
    <scope>NUCLEOTIDE SEQUENCE</scope>
    <source>
        <strain evidence="1">IBT 16849</strain>
    </source>
</reference>
<dbReference type="Proteomes" id="UP001150879">
    <property type="component" value="Unassembled WGS sequence"/>
</dbReference>
<dbReference type="EMBL" id="JAPQKP010000003">
    <property type="protein sequence ID" value="KAJ5198840.1"/>
    <property type="molecule type" value="Genomic_DNA"/>
</dbReference>
<gene>
    <name evidence="1" type="ORF">N7472_004044</name>
</gene>
<evidence type="ECO:0000313" key="2">
    <source>
        <dbReference type="Proteomes" id="UP001150879"/>
    </source>
</evidence>